<reference evidence="2" key="1">
    <citation type="submission" date="2016-10" db="EMBL/GenBank/DDBJ databases">
        <authorList>
            <person name="Varghese N."/>
            <person name="Submissions S."/>
        </authorList>
    </citation>
    <scope>NUCLEOTIDE SEQUENCE [LARGE SCALE GENOMIC DNA]</scope>
    <source>
        <strain evidence="2">DSM 17453</strain>
    </source>
</reference>
<organism evidence="1 2">
    <name type="scientific">Chryseobacterium taichungense</name>
    <dbReference type="NCBI Taxonomy" id="295069"/>
    <lineage>
        <taxon>Bacteria</taxon>
        <taxon>Pseudomonadati</taxon>
        <taxon>Bacteroidota</taxon>
        <taxon>Flavobacteriia</taxon>
        <taxon>Flavobacteriales</taxon>
        <taxon>Weeksellaceae</taxon>
        <taxon>Chryseobacterium group</taxon>
        <taxon>Chryseobacterium</taxon>
    </lineage>
</organism>
<dbReference type="RefSeq" id="WP_089998046.1">
    <property type="nucleotide sequence ID" value="NZ_FOBV01000001.1"/>
</dbReference>
<accession>A0A1H7VUM8</accession>
<protein>
    <submittedName>
        <fullName evidence="1">Uncharacterized protein</fullName>
    </submittedName>
</protein>
<dbReference type="Proteomes" id="UP000199450">
    <property type="component" value="Unassembled WGS sequence"/>
</dbReference>
<keyword evidence="2" id="KW-1185">Reference proteome</keyword>
<proteinExistence type="predicted"/>
<sequence length="201" mass="23796">MKDQLYFIKTDPVSAKINLYNRLCCEENGMLPYLEDDKKASLEIIKRKTLDNIETLSKEEFISIFNWFDAKYNSDPEELKTQLFIHGIDIFYDISNPLCIENFQHILSGYEDYLQSKLSFKINSEAFNHFVIYAIFFTGMANSEEKYLFNFLKQDHNVLYSLAEKGYSEKRYGISLQPEMYQYFSDLYDCTKFYKGSVITI</sequence>
<dbReference type="AlphaFoldDB" id="A0A1H7VUM8"/>
<name>A0A1H7VUM8_9FLAO</name>
<dbReference type="OrthoDB" id="1270372at2"/>
<evidence type="ECO:0000313" key="1">
    <source>
        <dbReference type="EMBL" id="SEM12961.1"/>
    </source>
</evidence>
<gene>
    <name evidence="1" type="ORF">SAMN05421856_101275</name>
</gene>
<dbReference type="EMBL" id="FOBV01000001">
    <property type="protein sequence ID" value="SEM12961.1"/>
    <property type="molecule type" value="Genomic_DNA"/>
</dbReference>
<evidence type="ECO:0000313" key="2">
    <source>
        <dbReference type="Proteomes" id="UP000199450"/>
    </source>
</evidence>